<dbReference type="VEuPathDB" id="AmoebaDB:ACA1_054420"/>
<gene>
    <name evidence="2" type="ORF">ACA1_054420</name>
</gene>
<sequence length="282" mass="31850">MERTPWPEEQHGAYFEVPLTKEESQRRIPDRTPEQPPPPYAVEYVRGNLPIVLTVPHGGYISPPSIPSRRKGCLEHDDCSQELARAIYAQMVAYVNNDHDHDHDHNDKPPRPAAEPRFYPHLVVLHLNRLKVDVNRPLDGAVDDPSRDTKAVAAHRAYHGCIEEALRWSVDTWGFAHLFDIHGQSHRQVMEFGFLLSTEHLRSSDEQLDEAAQDFLSKSSLSGMERFCLSAVVRGEKSLGALLQAHGFDSVPSPKYPSTFVEFIKLNYNCEIGTSVRGPLPC</sequence>
<organism evidence="2 3">
    <name type="scientific">Acanthamoeba castellanii (strain ATCC 30010 / Neff)</name>
    <dbReference type="NCBI Taxonomy" id="1257118"/>
    <lineage>
        <taxon>Eukaryota</taxon>
        <taxon>Amoebozoa</taxon>
        <taxon>Discosea</taxon>
        <taxon>Longamoebia</taxon>
        <taxon>Centramoebida</taxon>
        <taxon>Acanthamoebidae</taxon>
        <taxon>Acanthamoeba</taxon>
    </lineage>
</organism>
<dbReference type="Gene3D" id="3.40.630.40">
    <property type="entry name" value="Zn-dependent exopeptidases"/>
    <property type="match status" value="1"/>
</dbReference>
<proteinExistence type="predicted"/>
<keyword evidence="2" id="KW-0378">Hydrolase</keyword>
<evidence type="ECO:0000313" key="3">
    <source>
        <dbReference type="Proteomes" id="UP000011083"/>
    </source>
</evidence>
<feature type="compositionally biased region" description="Basic and acidic residues" evidence="1">
    <location>
        <begin position="1"/>
        <end position="11"/>
    </location>
</feature>
<evidence type="ECO:0000313" key="2">
    <source>
        <dbReference type="EMBL" id="ELR20696.1"/>
    </source>
</evidence>
<name>L8H8B3_ACACF</name>
<keyword evidence="3" id="KW-1185">Reference proteome</keyword>
<dbReference type="GeneID" id="14921566"/>
<dbReference type="SUPFAM" id="SSF53187">
    <property type="entry name" value="Zn-dependent exopeptidases"/>
    <property type="match status" value="1"/>
</dbReference>
<feature type="compositionally biased region" description="Basic and acidic residues" evidence="1">
    <location>
        <begin position="19"/>
        <end position="33"/>
    </location>
</feature>
<dbReference type="GO" id="GO:0016787">
    <property type="term" value="F:hydrolase activity"/>
    <property type="evidence" value="ECO:0007669"/>
    <property type="project" value="UniProtKB-KW"/>
</dbReference>
<dbReference type="AlphaFoldDB" id="L8H8B3"/>
<evidence type="ECO:0000256" key="1">
    <source>
        <dbReference type="SAM" id="MobiDB-lite"/>
    </source>
</evidence>
<reference evidence="2 3" key="1">
    <citation type="journal article" date="2013" name="Genome Biol.">
        <title>Genome of Acanthamoeba castellanii highlights extensive lateral gene transfer and early evolution of tyrosine kinase signaling.</title>
        <authorList>
            <person name="Clarke M."/>
            <person name="Lohan A.J."/>
            <person name="Liu B."/>
            <person name="Lagkouvardos I."/>
            <person name="Roy S."/>
            <person name="Zafar N."/>
            <person name="Bertelli C."/>
            <person name="Schilde C."/>
            <person name="Kianianmomeni A."/>
            <person name="Burglin T.R."/>
            <person name="Frech C."/>
            <person name="Turcotte B."/>
            <person name="Kopec K.O."/>
            <person name="Synnott J.M."/>
            <person name="Choo C."/>
            <person name="Paponov I."/>
            <person name="Finkler A."/>
            <person name="Soon Heng Tan C."/>
            <person name="Hutchins A.P."/>
            <person name="Weinmeier T."/>
            <person name="Rattei T."/>
            <person name="Chu J.S."/>
            <person name="Gimenez G."/>
            <person name="Irimia M."/>
            <person name="Rigden D.J."/>
            <person name="Fitzpatrick D.A."/>
            <person name="Lorenzo-Morales J."/>
            <person name="Bateman A."/>
            <person name="Chiu C.H."/>
            <person name="Tang P."/>
            <person name="Hegemann P."/>
            <person name="Fromm H."/>
            <person name="Raoult D."/>
            <person name="Greub G."/>
            <person name="Miranda-Saavedra D."/>
            <person name="Chen N."/>
            <person name="Nash P."/>
            <person name="Ginger M.L."/>
            <person name="Horn M."/>
            <person name="Schaap P."/>
            <person name="Caler L."/>
            <person name="Loftus B."/>
        </authorList>
    </citation>
    <scope>NUCLEOTIDE SEQUENCE [LARGE SCALE GENOMIC DNA]</scope>
    <source>
        <strain evidence="2 3">Neff</strain>
    </source>
</reference>
<dbReference type="OrthoDB" id="71260at2759"/>
<protein>
    <submittedName>
        <fullName evidence="2">N-formylglutamate amidohydrolase</fullName>
    </submittedName>
</protein>
<accession>L8H8B3</accession>
<feature type="region of interest" description="Disordered" evidence="1">
    <location>
        <begin position="1"/>
        <end position="38"/>
    </location>
</feature>
<dbReference type="EMBL" id="KB007909">
    <property type="protein sequence ID" value="ELR20696.1"/>
    <property type="molecule type" value="Genomic_DNA"/>
</dbReference>
<dbReference type="RefSeq" id="XP_004344099.1">
    <property type="nucleotide sequence ID" value="XM_004344049.1"/>
</dbReference>
<dbReference type="KEGG" id="acan:ACA1_054420"/>
<dbReference type="Proteomes" id="UP000011083">
    <property type="component" value="Unassembled WGS sequence"/>
</dbReference>